<evidence type="ECO:0000313" key="1">
    <source>
        <dbReference type="EMBL" id="KAG5594366.1"/>
    </source>
</evidence>
<gene>
    <name evidence="1" type="ORF">H5410_035598</name>
</gene>
<protein>
    <submittedName>
        <fullName evidence="1">Uncharacterized protein</fullName>
    </submittedName>
</protein>
<organism evidence="1 2">
    <name type="scientific">Solanum commersonii</name>
    <name type="common">Commerson's wild potato</name>
    <name type="synonym">Commerson's nightshade</name>
    <dbReference type="NCBI Taxonomy" id="4109"/>
    <lineage>
        <taxon>Eukaryota</taxon>
        <taxon>Viridiplantae</taxon>
        <taxon>Streptophyta</taxon>
        <taxon>Embryophyta</taxon>
        <taxon>Tracheophyta</taxon>
        <taxon>Spermatophyta</taxon>
        <taxon>Magnoliopsida</taxon>
        <taxon>eudicotyledons</taxon>
        <taxon>Gunneridae</taxon>
        <taxon>Pentapetalae</taxon>
        <taxon>asterids</taxon>
        <taxon>lamiids</taxon>
        <taxon>Solanales</taxon>
        <taxon>Solanaceae</taxon>
        <taxon>Solanoideae</taxon>
        <taxon>Solaneae</taxon>
        <taxon>Solanum</taxon>
    </lineage>
</organism>
<comment type="caution">
    <text evidence="1">The sequence shown here is derived from an EMBL/GenBank/DDBJ whole genome shotgun (WGS) entry which is preliminary data.</text>
</comment>
<name>A0A9J5Y5M4_SOLCO</name>
<dbReference type="Gene3D" id="3.30.30.10">
    <property type="entry name" value="Knottin, scorpion toxin-like"/>
    <property type="match status" value="1"/>
</dbReference>
<keyword evidence="2" id="KW-1185">Reference proteome</keyword>
<dbReference type="Proteomes" id="UP000824120">
    <property type="component" value="Chromosome 7"/>
</dbReference>
<dbReference type="InterPro" id="IPR036574">
    <property type="entry name" value="Scorpion_toxin-like_sf"/>
</dbReference>
<evidence type="ECO:0000313" key="2">
    <source>
        <dbReference type="Proteomes" id="UP000824120"/>
    </source>
</evidence>
<sequence length="71" mass="7884">MSCLMCTRLLWQRCKEERQEFAEGVARHGQDLVLTLGIAIGNVLTGRMLALETGACHREGIGSACFCYFDC</sequence>
<dbReference type="AlphaFoldDB" id="A0A9J5Y5M4"/>
<dbReference type="EMBL" id="JACXVP010000007">
    <property type="protein sequence ID" value="KAG5594366.1"/>
    <property type="molecule type" value="Genomic_DNA"/>
</dbReference>
<reference evidence="1 2" key="1">
    <citation type="submission" date="2020-09" db="EMBL/GenBank/DDBJ databases">
        <title>De no assembly of potato wild relative species, Solanum commersonii.</title>
        <authorList>
            <person name="Cho K."/>
        </authorList>
    </citation>
    <scope>NUCLEOTIDE SEQUENCE [LARGE SCALE GENOMIC DNA]</scope>
    <source>
        <strain evidence="1">LZ3.2</strain>
        <tissue evidence="1">Leaf</tissue>
    </source>
</reference>
<proteinExistence type="predicted"/>
<accession>A0A9J5Y5M4</accession>